<name>A0A9W4N4B2_9EURO</name>
<comment type="catalytic activity">
    <reaction evidence="8">
        <text>[RNA] containing guanosine + H2O = an [RNA fragment]-3'-guanosine-3'-phosphate + a 5'-hydroxy-ribonucleotide-3'-[RNA fragment].</text>
        <dbReference type="EC" id="4.6.1.24"/>
    </reaction>
</comment>
<dbReference type="EMBL" id="CAJVPD010000033">
    <property type="protein sequence ID" value="CAG8258815.1"/>
    <property type="molecule type" value="Genomic_DNA"/>
</dbReference>
<dbReference type="CDD" id="cd00606">
    <property type="entry name" value="fungal_RNase"/>
    <property type="match status" value="1"/>
</dbReference>
<reference evidence="9" key="1">
    <citation type="submission" date="2021-07" db="EMBL/GenBank/DDBJ databases">
        <authorList>
            <person name="Branca A.L. A."/>
        </authorList>
    </citation>
    <scope>NUCLEOTIDE SEQUENCE</scope>
</reference>
<dbReference type="Gene3D" id="3.10.450.30">
    <property type="entry name" value="Microbial ribonucleases"/>
    <property type="match status" value="1"/>
</dbReference>
<evidence type="ECO:0000256" key="3">
    <source>
        <dbReference type="ARBA" id="ARBA00022722"/>
    </source>
</evidence>
<evidence type="ECO:0000256" key="6">
    <source>
        <dbReference type="ARBA" id="ARBA00023157"/>
    </source>
</evidence>
<proteinExistence type="inferred from homology"/>
<sequence>MRNYRFHDDTITLSIPHEEYINGQIPVSVDIQSKHARSSSAHPNLELSSVAPQICTSQRQDSPCPENLKSNNQQLFAVAAVFITSSLSAPLDVEARACAASCGTVCYTSSAVSAAKAAGYKLYSAGSTASSYPHVYHDYEGFVFPVSGTYYEFPILKSGSVYSGGSPGADRVIFNTNNQLAGVITHTGASGNNFVECS</sequence>
<evidence type="ECO:0000256" key="4">
    <source>
        <dbReference type="ARBA" id="ARBA00022759"/>
    </source>
</evidence>
<organism evidence="9 10">
    <name type="scientific">Penicillium salamii</name>
    <dbReference type="NCBI Taxonomy" id="1612424"/>
    <lineage>
        <taxon>Eukaryota</taxon>
        <taxon>Fungi</taxon>
        <taxon>Dikarya</taxon>
        <taxon>Ascomycota</taxon>
        <taxon>Pezizomycotina</taxon>
        <taxon>Eurotiomycetes</taxon>
        <taxon>Eurotiomycetidae</taxon>
        <taxon>Eurotiales</taxon>
        <taxon>Aspergillaceae</taxon>
        <taxon>Penicillium</taxon>
    </lineage>
</organism>
<dbReference type="Proteomes" id="UP001152592">
    <property type="component" value="Unassembled WGS sequence"/>
</dbReference>
<dbReference type="GO" id="GO:0003723">
    <property type="term" value="F:RNA binding"/>
    <property type="evidence" value="ECO:0007669"/>
    <property type="project" value="InterPro"/>
</dbReference>
<dbReference type="PANTHER" id="PTHR42104">
    <property type="entry name" value="EXTRACELLULAR GUANYL-SPECIFIC RIBONUCLEASE RNTA (AFU_ORTHOLOGUE AFUA_4G03230)"/>
    <property type="match status" value="1"/>
</dbReference>
<evidence type="ECO:0000256" key="5">
    <source>
        <dbReference type="ARBA" id="ARBA00022801"/>
    </source>
</evidence>
<dbReference type="EC" id="4.6.1.24" evidence="2"/>
<keyword evidence="4" id="KW-0255">Endonuclease</keyword>
<comment type="similarity">
    <text evidence="1">Belongs to the ribonuclease N1/T1 family.</text>
</comment>
<dbReference type="AlphaFoldDB" id="A0A9W4N4B2"/>
<dbReference type="PANTHER" id="PTHR42104:SF1">
    <property type="entry name" value="EXTRACELLULAR GUANYL-SPECIFIC RIBONUCLEASE RNTA (AFU_ORTHOLOGUE AFUA_4G03230)"/>
    <property type="match status" value="1"/>
</dbReference>
<gene>
    <name evidence="9" type="ORF">PSALAMII_LOCUS901</name>
</gene>
<evidence type="ECO:0000313" key="10">
    <source>
        <dbReference type="Proteomes" id="UP001152592"/>
    </source>
</evidence>
<keyword evidence="7" id="KW-0456">Lyase</keyword>
<accession>A0A9W4N4B2</accession>
<evidence type="ECO:0000256" key="1">
    <source>
        <dbReference type="ARBA" id="ARBA00009006"/>
    </source>
</evidence>
<keyword evidence="3" id="KW-0540">Nuclease</keyword>
<comment type="caution">
    <text evidence="9">The sequence shown here is derived from an EMBL/GenBank/DDBJ whole genome shotgun (WGS) entry which is preliminary data.</text>
</comment>
<dbReference type="GO" id="GO:0046589">
    <property type="term" value="F:ribonuclease T1 activity"/>
    <property type="evidence" value="ECO:0007669"/>
    <property type="project" value="UniProtKB-EC"/>
</dbReference>
<evidence type="ECO:0000313" key="9">
    <source>
        <dbReference type="EMBL" id="CAG8258815.1"/>
    </source>
</evidence>
<dbReference type="GO" id="GO:0016787">
    <property type="term" value="F:hydrolase activity"/>
    <property type="evidence" value="ECO:0007669"/>
    <property type="project" value="UniProtKB-KW"/>
</dbReference>
<dbReference type="InterPro" id="IPR016191">
    <property type="entry name" value="Ribonuclease/ribotoxin"/>
</dbReference>
<dbReference type="OrthoDB" id="4358338at2759"/>
<dbReference type="Pfam" id="PF00545">
    <property type="entry name" value="Ribonuclease"/>
    <property type="match status" value="1"/>
</dbReference>
<keyword evidence="5" id="KW-0378">Hydrolase</keyword>
<evidence type="ECO:0000256" key="8">
    <source>
        <dbReference type="ARBA" id="ARBA00034015"/>
    </source>
</evidence>
<dbReference type="InterPro" id="IPR000026">
    <property type="entry name" value="N1-like"/>
</dbReference>
<keyword evidence="6" id="KW-1015">Disulfide bond</keyword>
<protein>
    <recommendedName>
        <fullName evidence="2">ribonuclease T1</fullName>
        <ecNumber evidence="2">4.6.1.24</ecNumber>
    </recommendedName>
</protein>
<dbReference type="SUPFAM" id="SSF53933">
    <property type="entry name" value="Microbial ribonucleases"/>
    <property type="match status" value="1"/>
</dbReference>
<evidence type="ECO:0000256" key="7">
    <source>
        <dbReference type="ARBA" id="ARBA00023239"/>
    </source>
</evidence>
<evidence type="ECO:0000256" key="2">
    <source>
        <dbReference type="ARBA" id="ARBA00012549"/>
    </source>
</evidence>